<comment type="function">
    <text evidence="1 8">Involved in DNA repair and RecF pathway recombination.</text>
</comment>
<evidence type="ECO:0000256" key="7">
    <source>
        <dbReference type="ARBA" id="ARBA00033409"/>
    </source>
</evidence>
<organism evidence="10 11">
    <name type="scientific">Marinobacterium mangrovicola</name>
    <dbReference type="NCBI Taxonomy" id="1476959"/>
    <lineage>
        <taxon>Bacteria</taxon>
        <taxon>Pseudomonadati</taxon>
        <taxon>Pseudomonadota</taxon>
        <taxon>Gammaproteobacteria</taxon>
        <taxon>Oceanospirillales</taxon>
        <taxon>Oceanospirillaceae</taxon>
        <taxon>Marinobacterium</taxon>
    </lineage>
</organism>
<evidence type="ECO:0000256" key="5">
    <source>
        <dbReference type="ARBA" id="ARBA00023172"/>
    </source>
</evidence>
<keyword evidence="4 8" id="KW-0227">DNA damage</keyword>
<evidence type="ECO:0000256" key="6">
    <source>
        <dbReference type="ARBA" id="ARBA00023204"/>
    </source>
</evidence>
<gene>
    <name evidence="8" type="primary">recO</name>
    <name evidence="10" type="ORF">CLV83_4214</name>
</gene>
<evidence type="ECO:0000256" key="4">
    <source>
        <dbReference type="ARBA" id="ARBA00022763"/>
    </source>
</evidence>
<dbReference type="InterPro" id="IPR022572">
    <property type="entry name" value="DNA_rep/recomb_RecO_N"/>
</dbReference>
<dbReference type="InterPro" id="IPR042242">
    <property type="entry name" value="RecO_C"/>
</dbReference>
<keyword evidence="11" id="KW-1185">Reference proteome</keyword>
<dbReference type="SUPFAM" id="SSF50249">
    <property type="entry name" value="Nucleic acid-binding proteins"/>
    <property type="match status" value="1"/>
</dbReference>
<name>A0A4R1G9G1_9GAMM</name>
<evidence type="ECO:0000256" key="2">
    <source>
        <dbReference type="ARBA" id="ARBA00007452"/>
    </source>
</evidence>
<proteinExistence type="inferred from homology"/>
<dbReference type="Proteomes" id="UP000294546">
    <property type="component" value="Unassembled WGS sequence"/>
</dbReference>
<dbReference type="AlphaFoldDB" id="A0A4R1G9G1"/>
<evidence type="ECO:0000256" key="8">
    <source>
        <dbReference type="HAMAP-Rule" id="MF_00201"/>
    </source>
</evidence>
<dbReference type="GO" id="GO:0006310">
    <property type="term" value="P:DNA recombination"/>
    <property type="evidence" value="ECO:0007669"/>
    <property type="project" value="UniProtKB-UniRule"/>
</dbReference>
<evidence type="ECO:0000313" key="10">
    <source>
        <dbReference type="EMBL" id="TCK03155.1"/>
    </source>
</evidence>
<dbReference type="PANTHER" id="PTHR33991">
    <property type="entry name" value="DNA REPAIR PROTEIN RECO"/>
    <property type="match status" value="1"/>
</dbReference>
<dbReference type="Pfam" id="PF02565">
    <property type="entry name" value="RecO_C"/>
    <property type="match status" value="1"/>
</dbReference>
<keyword evidence="5 8" id="KW-0233">DNA recombination</keyword>
<keyword evidence="6 8" id="KW-0234">DNA repair</keyword>
<dbReference type="InterPro" id="IPR037278">
    <property type="entry name" value="ARFGAP/RecO"/>
</dbReference>
<dbReference type="GO" id="GO:0043590">
    <property type="term" value="C:bacterial nucleoid"/>
    <property type="evidence" value="ECO:0007669"/>
    <property type="project" value="TreeGrafter"/>
</dbReference>
<dbReference type="Pfam" id="PF11967">
    <property type="entry name" value="RecO_N"/>
    <property type="match status" value="1"/>
</dbReference>
<dbReference type="InterPro" id="IPR003717">
    <property type="entry name" value="RecO"/>
</dbReference>
<accession>A0A4R1G9G1</accession>
<feature type="domain" description="DNA replication/recombination mediator RecO N-terminal" evidence="9">
    <location>
        <begin position="9"/>
        <end position="79"/>
    </location>
</feature>
<dbReference type="NCBIfam" id="TIGR00613">
    <property type="entry name" value="reco"/>
    <property type="match status" value="1"/>
</dbReference>
<reference evidence="10 11" key="1">
    <citation type="submission" date="2019-03" db="EMBL/GenBank/DDBJ databases">
        <title>Genomic Encyclopedia of Archaeal and Bacterial Type Strains, Phase II (KMG-II): from individual species to whole genera.</title>
        <authorList>
            <person name="Goeker M."/>
        </authorList>
    </citation>
    <scope>NUCLEOTIDE SEQUENCE [LARGE SCALE GENOMIC DNA]</scope>
    <source>
        <strain evidence="10 11">DSM 27697</strain>
    </source>
</reference>
<evidence type="ECO:0000313" key="11">
    <source>
        <dbReference type="Proteomes" id="UP000294546"/>
    </source>
</evidence>
<dbReference type="OrthoDB" id="9804792at2"/>
<dbReference type="GO" id="GO:0006302">
    <property type="term" value="P:double-strand break repair"/>
    <property type="evidence" value="ECO:0007669"/>
    <property type="project" value="TreeGrafter"/>
</dbReference>
<comment type="caution">
    <text evidence="10">The sequence shown here is derived from an EMBL/GenBank/DDBJ whole genome shotgun (WGS) entry which is preliminary data.</text>
</comment>
<dbReference type="HAMAP" id="MF_00201">
    <property type="entry name" value="RecO"/>
    <property type="match status" value="1"/>
</dbReference>
<dbReference type="RefSeq" id="WP_132297350.1">
    <property type="nucleotide sequence ID" value="NZ_SMFU01000013.1"/>
</dbReference>
<dbReference type="Gene3D" id="2.40.50.140">
    <property type="entry name" value="Nucleic acid-binding proteins"/>
    <property type="match status" value="1"/>
</dbReference>
<dbReference type="SUPFAM" id="SSF57863">
    <property type="entry name" value="ArfGap/RecO-like zinc finger"/>
    <property type="match status" value="1"/>
</dbReference>
<evidence type="ECO:0000256" key="1">
    <source>
        <dbReference type="ARBA" id="ARBA00003065"/>
    </source>
</evidence>
<sequence length="229" mass="25571">MSPRVDASAGYVLHSRPYRETSLLVDLLTLEQGLISAVAKGARRPRARLRSSLQPFQSLQLGWQGRHELKNLSQVETVEISPPLAGRSLLCGLYVNELLQRLLQPGEPCPRLFLYYRYVLNELQSGEDIEGALRTFERQLLEELGFSLDLSVKDSALSYTYQSQQGLVPSRSGTAYPGSHLRAIAEDDYSDPGVRRSAKLLMREVLGELLGDRPLNSRLLFSKAVASKN</sequence>
<evidence type="ECO:0000259" key="9">
    <source>
        <dbReference type="Pfam" id="PF11967"/>
    </source>
</evidence>
<protein>
    <recommendedName>
        <fullName evidence="3 8">DNA repair protein RecO</fullName>
    </recommendedName>
    <alternativeName>
        <fullName evidence="7 8">Recombination protein O</fullName>
    </alternativeName>
</protein>
<evidence type="ECO:0000256" key="3">
    <source>
        <dbReference type="ARBA" id="ARBA00021310"/>
    </source>
</evidence>
<dbReference type="Gene3D" id="1.20.1440.120">
    <property type="entry name" value="Recombination protein O, C-terminal domain"/>
    <property type="match status" value="1"/>
</dbReference>
<dbReference type="EMBL" id="SMFU01000013">
    <property type="protein sequence ID" value="TCK03155.1"/>
    <property type="molecule type" value="Genomic_DNA"/>
</dbReference>
<dbReference type="InterPro" id="IPR012340">
    <property type="entry name" value="NA-bd_OB-fold"/>
</dbReference>
<dbReference type="PANTHER" id="PTHR33991:SF1">
    <property type="entry name" value="DNA REPAIR PROTEIN RECO"/>
    <property type="match status" value="1"/>
</dbReference>
<comment type="similarity">
    <text evidence="2 8">Belongs to the RecO family.</text>
</comment>